<gene>
    <name evidence="1" type="ORF">DT376_33280</name>
</gene>
<keyword evidence="1" id="KW-0067">ATP-binding</keyword>
<dbReference type="AlphaFoldDB" id="A0A367LZY9"/>
<accession>A0A367LZY9</accession>
<feature type="non-terminal residue" evidence="1">
    <location>
        <position position="38"/>
    </location>
</feature>
<dbReference type="SUPFAM" id="SSF52540">
    <property type="entry name" value="P-loop containing nucleoside triphosphate hydrolases"/>
    <property type="match status" value="1"/>
</dbReference>
<sequence>MNRELLRVENLSVAYGDTQVVKGIDFSLRAGETLALVG</sequence>
<organism evidence="1 2">
    <name type="scientific">Pseudomonas aeruginosa</name>
    <dbReference type="NCBI Taxonomy" id="287"/>
    <lineage>
        <taxon>Bacteria</taxon>
        <taxon>Pseudomonadati</taxon>
        <taxon>Pseudomonadota</taxon>
        <taxon>Gammaproteobacteria</taxon>
        <taxon>Pseudomonadales</taxon>
        <taxon>Pseudomonadaceae</taxon>
        <taxon>Pseudomonas</taxon>
    </lineage>
</organism>
<evidence type="ECO:0000313" key="1">
    <source>
        <dbReference type="EMBL" id="RCI70669.1"/>
    </source>
</evidence>
<dbReference type="Proteomes" id="UP000253594">
    <property type="component" value="Unassembled WGS sequence"/>
</dbReference>
<dbReference type="EMBL" id="QORE01001915">
    <property type="protein sequence ID" value="RCI70669.1"/>
    <property type="molecule type" value="Genomic_DNA"/>
</dbReference>
<evidence type="ECO:0000313" key="2">
    <source>
        <dbReference type="Proteomes" id="UP000253594"/>
    </source>
</evidence>
<dbReference type="InterPro" id="IPR027417">
    <property type="entry name" value="P-loop_NTPase"/>
</dbReference>
<reference evidence="1 2" key="1">
    <citation type="submission" date="2018-07" db="EMBL/GenBank/DDBJ databases">
        <title>Mechanisms of high-level aminoglycoside resistance among Gram-negative pathogens in Brazil.</title>
        <authorList>
            <person name="Ballaben A.S."/>
            <person name="Darini A.L.C."/>
            <person name="Doi Y."/>
        </authorList>
    </citation>
    <scope>NUCLEOTIDE SEQUENCE [LARGE SCALE GENOMIC DNA]</scope>
    <source>
        <strain evidence="1 2">B2-305</strain>
    </source>
</reference>
<proteinExistence type="predicted"/>
<dbReference type="Gene3D" id="3.40.50.300">
    <property type="entry name" value="P-loop containing nucleotide triphosphate hydrolases"/>
    <property type="match status" value="1"/>
</dbReference>
<comment type="caution">
    <text evidence="1">The sequence shown here is derived from an EMBL/GenBank/DDBJ whole genome shotgun (WGS) entry which is preliminary data.</text>
</comment>
<protein>
    <submittedName>
        <fullName evidence="1">ABC transporter ATP-binding protein</fullName>
    </submittedName>
</protein>
<keyword evidence="1" id="KW-0547">Nucleotide-binding</keyword>
<dbReference type="GO" id="GO:0005524">
    <property type="term" value="F:ATP binding"/>
    <property type="evidence" value="ECO:0007669"/>
    <property type="project" value="UniProtKB-KW"/>
</dbReference>
<name>A0A367LZY9_PSEAI</name>